<name>A0A3D9R5T9_9BACL</name>
<dbReference type="EMBL" id="QTTN01000030">
    <property type="protein sequence ID" value="REE70473.1"/>
    <property type="molecule type" value="Genomic_DNA"/>
</dbReference>
<reference evidence="1 2" key="1">
    <citation type="submission" date="2018-08" db="EMBL/GenBank/DDBJ databases">
        <title>Genomic Encyclopedia of Type Strains, Phase III (KMG-III): the genomes of soil and plant-associated and newly described type strains.</title>
        <authorList>
            <person name="Whitman W."/>
        </authorList>
    </citation>
    <scope>NUCLEOTIDE SEQUENCE [LARGE SCALE GENOMIC DNA]</scope>
    <source>
        <strain evidence="1 2">CGMCC 1.10966</strain>
    </source>
</reference>
<dbReference type="AlphaFoldDB" id="A0A3D9R5T9"/>
<dbReference type="Proteomes" id="UP000256304">
    <property type="component" value="Unassembled WGS sequence"/>
</dbReference>
<gene>
    <name evidence="1" type="ORF">A8990_13027</name>
</gene>
<dbReference type="OrthoDB" id="1797983at2"/>
<organism evidence="1 2">
    <name type="scientific">Paenibacillus taihuensis</name>
    <dbReference type="NCBI Taxonomy" id="1156355"/>
    <lineage>
        <taxon>Bacteria</taxon>
        <taxon>Bacillati</taxon>
        <taxon>Bacillota</taxon>
        <taxon>Bacilli</taxon>
        <taxon>Bacillales</taxon>
        <taxon>Paenibacillaceae</taxon>
        <taxon>Paenibacillus</taxon>
    </lineage>
</organism>
<sequence length="172" mass="19040">MKLRNLLQWRWGLLLLVVAGSIGWVLSLPNPREWKTQVSSKVRELAQDSLPVFVVTTGETVIPVTQSTYCWGNRGCADYAWGKMMTKQIEPTIVEAGSTIHIGLEDVAAPSILNAQQFLDDNGYEIVKLADGAFKAPTARGVYHYGISAYWKTDDGKYSKGDSSVVFVIEVK</sequence>
<dbReference type="RefSeq" id="WP_116191129.1">
    <property type="nucleotide sequence ID" value="NZ_QTTN01000030.1"/>
</dbReference>
<proteinExistence type="predicted"/>
<accession>A0A3D9R5T9</accession>
<evidence type="ECO:0000313" key="2">
    <source>
        <dbReference type="Proteomes" id="UP000256304"/>
    </source>
</evidence>
<protein>
    <submittedName>
        <fullName evidence="1">Uncharacterized protein</fullName>
    </submittedName>
</protein>
<keyword evidence="2" id="KW-1185">Reference proteome</keyword>
<comment type="caution">
    <text evidence="1">The sequence shown here is derived from an EMBL/GenBank/DDBJ whole genome shotgun (WGS) entry which is preliminary data.</text>
</comment>
<evidence type="ECO:0000313" key="1">
    <source>
        <dbReference type="EMBL" id="REE70473.1"/>
    </source>
</evidence>